<dbReference type="InterPro" id="IPR051625">
    <property type="entry name" value="Signaling_Regulatory_Domain"/>
</dbReference>
<evidence type="ECO:0000313" key="5">
    <source>
        <dbReference type="EMBL" id="CAB3998200.1"/>
    </source>
</evidence>
<keyword evidence="5" id="KW-0418">Kinase</keyword>
<dbReference type="InterPro" id="IPR013083">
    <property type="entry name" value="Znf_RING/FYVE/PHD"/>
</dbReference>
<protein>
    <submittedName>
        <fullName evidence="5">Inhibitor of Bruton tyrosine kinase isoform X2</fullName>
    </submittedName>
</protein>
<proteinExistence type="predicted"/>
<dbReference type="InterPro" id="IPR009091">
    <property type="entry name" value="RCC1/BLIP-II"/>
</dbReference>
<evidence type="ECO:0000313" key="6">
    <source>
        <dbReference type="Proteomes" id="UP001152795"/>
    </source>
</evidence>
<dbReference type="InterPro" id="IPR000306">
    <property type="entry name" value="Znf_FYVE"/>
</dbReference>
<comment type="caution">
    <text evidence="5">The sequence shown here is derived from an EMBL/GenBank/DDBJ whole genome shotgun (WGS) entry which is preliminary data.</text>
</comment>
<dbReference type="PROSITE" id="PS50012">
    <property type="entry name" value="RCC1_3"/>
    <property type="match status" value="1"/>
</dbReference>
<dbReference type="SUPFAM" id="SSF50985">
    <property type="entry name" value="RCC1/BLIP-II"/>
    <property type="match status" value="1"/>
</dbReference>
<dbReference type="OrthoDB" id="20035at2759"/>
<evidence type="ECO:0000256" key="2">
    <source>
        <dbReference type="ARBA" id="ARBA00022737"/>
    </source>
</evidence>
<dbReference type="Pfam" id="PF01363">
    <property type="entry name" value="FYVE"/>
    <property type="match status" value="1"/>
</dbReference>
<dbReference type="PROSITE" id="PS00626">
    <property type="entry name" value="RCC1_2"/>
    <property type="match status" value="1"/>
</dbReference>
<dbReference type="InterPro" id="IPR017455">
    <property type="entry name" value="Znf_FYVE-rel"/>
</dbReference>
<reference evidence="5" key="1">
    <citation type="submission" date="2020-04" db="EMBL/GenBank/DDBJ databases">
        <authorList>
            <person name="Alioto T."/>
            <person name="Alioto T."/>
            <person name="Gomez Garrido J."/>
        </authorList>
    </citation>
    <scope>NUCLEOTIDE SEQUENCE</scope>
    <source>
        <strain evidence="5">A484AB</strain>
    </source>
</reference>
<dbReference type="GO" id="GO:0016301">
    <property type="term" value="F:kinase activity"/>
    <property type="evidence" value="ECO:0007669"/>
    <property type="project" value="UniProtKB-KW"/>
</dbReference>
<dbReference type="SMART" id="SM00064">
    <property type="entry name" value="FYVE"/>
    <property type="match status" value="1"/>
</dbReference>
<accession>A0A7D9E0U1</accession>
<dbReference type="InterPro" id="IPR011011">
    <property type="entry name" value="Znf_FYVE_PHD"/>
</dbReference>
<keyword evidence="1" id="KW-0479">Metal-binding</keyword>
<name>A0A7D9E0U1_PARCT</name>
<evidence type="ECO:0000256" key="1">
    <source>
        <dbReference type="ARBA" id="ARBA00022723"/>
    </source>
</evidence>
<keyword evidence="4" id="KW-0862">Zinc</keyword>
<dbReference type="PROSITE" id="PS50178">
    <property type="entry name" value="ZF_FYVE"/>
    <property type="match status" value="1"/>
</dbReference>
<dbReference type="AlphaFoldDB" id="A0A7D9E0U1"/>
<dbReference type="Proteomes" id="UP001152795">
    <property type="component" value="Unassembled WGS sequence"/>
</dbReference>
<dbReference type="GO" id="GO:0008270">
    <property type="term" value="F:zinc ion binding"/>
    <property type="evidence" value="ECO:0007669"/>
    <property type="project" value="UniProtKB-KW"/>
</dbReference>
<evidence type="ECO:0000256" key="3">
    <source>
        <dbReference type="ARBA" id="ARBA00022771"/>
    </source>
</evidence>
<keyword evidence="5" id="KW-0808">Transferase</keyword>
<dbReference type="SUPFAM" id="SSF57903">
    <property type="entry name" value="FYVE/PHD zinc finger"/>
    <property type="match status" value="1"/>
</dbReference>
<dbReference type="PANTHER" id="PTHR22872:SF2">
    <property type="entry name" value="INHIBITOR OF BRUTON TYROSINE KINASE"/>
    <property type="match status" value="1"/>
</dbReference>
<dbReference type="EMBL" id="CACRXK020003297">
    <property type="protein sequence ID" value="CAB3998200.1"/>
    <property type="molecule type" value="Genomic_DNA"/>
</dbReference>
<dbReference type="Gene3D" id="3.30.40.10">
    <property type="entry name" value="Zinc/RING finger domain, C3HC4 (zinc finger)"/>
    <property type="match status" value="1"/>
</dbReference>
<dbReference type="Pfam" id="PF00415">
    <property type="entry name" value="RCC1"/>
    <property type="match status" value="1"/>
</dbReference>
<gene>
    <name evidence="5" type="ORF">PACLA_8A021438</name>
</gene>
<dbReference type="InterPro" id="IPR000408">
    <property type="entry name" value="Reg_chr_condens"/>
</dbReference>
<sequence>MLHISIKQVVMCKFHAVFLTDNGNVWTCGHGLGGRLGHGDEKTILVPKKIDALTGQVCTGIAAGQDHTVVLCKNGNVFTFGLNKYHQMGHHRPAAQYLTPKLLKKQLDVCIPRCPFQLFLLLELGKERETWKYLKTLLKVVTDIQTSQSDNEDMLVHPKLNKTEEIFSKTGGDARKTLSLNRVFSRPKTSNQVCQLCGQCSTYRGDVEPVVRTPLKEPDTPQIKEQLDKCQQEKDELEKQCKKLMNSIGAAANAREKQELEIRHLKNELGKFREEKDLAIQRCEATCTNKLTKIHQEADFAVHKAQERLAEVEKDRQDLLRLQSLHKLTWIPDKIVSRCMNTKCRAPFSQTRRRHHCRCCGRVFCSGCSSQLSPLEQLGYSDPVRMCNQCFALLDETFVEVGCTENDT</sequence>
<organism evidence="5 6">
    <name type="scientific">Paramuricea clavata</name>
    <name type="common">Red gorgonian</name>
    <name type="synonym">Violescent sea-whip</name>
    <dbReference type="NCBI Taxonomy" id="317549"/>
    <lineage>
        <taxon>Eukaryota</taxon>
        <taxon>Metazoa</taxon>
        <taxon>Cnidaria</taxon>
        <taxon>Anthozoa</taxon>
        <taxon>Octocorallia</taxon>
        <taxon>Malacalcyonacea</taxon>
        <taxon>Plexauridae</taxon>
        <taxon>Paramuricea</taxon>
    </lineage>
</organism>
<dbReference type="Gene3D" id="2.130.10.30">
    <property type="entry name" value="Regulator of chromosome condensation 1/beta-lactamase-inhibitor protein II"/>
    <property type="match status" value="1"/>
</dbReference>
<keyword evidence="6" id="KW-1185">Reference proteome</keyword>
<keyword evidence="2" id="KW-0677">Repeat</keyword>
<dbReference type="PANTHER" id="PTHR22872">
    <property type="entry name" value="BTK-BINDING PROTEIN-RELATED"/>
    <property type="match status" value="1"/>
</dbReference>
<keyword evidence="3" id="KW-0863">Zinc-finger</keyword>
<evidence type="ECO:0000256" key="4">
    <source>
        <dbReference type="ARBA" id="ARBA00022833"/>
    </source>
</evidence>